<keyword evidence="3" id="KW-1185">Reference proteome</keyword>
<accession>A0A2J6QGU6</accession>
<sequence length="111" mass="12857">MESWNESDENQSQQSPRKRKTTLKCPHETCSYADDMSSRPDEQLPSVVMSRTFQTRGEFAKHLREVHDESIFPCLETCCSRVWGRGFIRKKDLLNHVKDHHSTAAFESSAI</sequence>
<gene>
    <name evidence="2" type="ORF">NA56DRAFT_699390</name>
</gene>
<proteinExistence type="predicted"/>
<protein>
    <recommendedName>
        <fullName evidence="4">C2H2-type domain-containing protein</fullName>
    </recommendedName>
</protein>
<evidence type="ECO:0000313" key="2">
    <source>
        <dbReference type="EMBL" id="PMD25462.1"/>
    </source>
</evidence>
<dbReference type="Proteomes" id="UP000235672">
    <property type="component" value="Unassembled WGS sequence"/>
</dbReference>
<evidence type="ECO:0008006" key="4">
    <source>
        <dbReference type="Google" id="ProtNLM"/>
    </source>
</evidence>
<evidence type="ECO:0000256" key="1">
    <source>
        <dbReference type="SAM" id="MobiDB-lite"/>
    </source>
</evidence>
<organism evidence="2 3">
    <name type="scientific">Hyaloscypha hepaticicola</name>
    <dbReference type="NCBI Taxonomy" id="2082293"/>
    <lineage>
        <taxon>Eukaryota</taxon>
        <taxon>Fungi</taxon>
        <taxon>Dikarya</taxon>
        <taxon>Ascomycota</taxon>
        <taxon>Pezizomycotina</taxon>
        <taxon>Leotiomycetes</taxon>
        <taxon>Helotiales</taxon>
        <taxon>Hyaloscyphaceae</taxon>
        <taxon>Hyaloscypha</taxon>
    </lineage>
</organism>
<feature type="region of interest" description="Disordered" evidence="1">
    <location>
        <begin position="1"/>
        <end position="23"/>
    </location>
</feature>
<dbReference type="STRING" id="1745343.A0A2J6QGU6"/>
<dbReference type="EMBL" id="KZ613470">
    <property type="protein sequence ID" value="PMD25462.1"/>
    <property type="molecule type" value="Genomic_DNA"/>
</dbReference>
<reference evidence="2 3" key="1">
    <citation type="submission" date="2016-05" db="EMBL/GenBank/DDBJ databases">
        <title>A degradative enzymes factory behind the ericoid mycorrhizal symbiosis.</title>
        <authorList>
            <consortium name="DOE Joint Genome Institute"/>
            <person name="Martino E."/>
            <person name="Morin E."/>
            <person name="Grelet G."/>
            <person name="Kuo A."/>
            <person name="Kohler A."/>
            <person name="Daghino S."/>
            <person name="Barry K."/>
            <person name="Choi C."/>
            <person name="Cichocki N."/>
            <person name="Clum A."/>
            <person name="Copeland A."/>
            <person name="Hainaut M."/>
            <person name="Haridas S."/>
            <person name="Labutti K."/>
            <person name="Lindquist E."/>
            <person name="Lipzen A."/>
            <person name="Khouja H.-R."/>
            <person name="Murat C."/>
            <person name="Ohm R."/>
            <person name="Olson A."/>
            <person name="Spatafora J."/>
            <person name="Veneault-Fourrey C."/>
            <person name="Henrissat B."/>
            <person name="Grigoriev I."/>
            <person name="Martin F."/>
            <person name="Perotto S."/>
        </authorList>
    </citation>
    <scope>NUCLEOTIDE SEQUENCE [LARGE SCALE GENOMIC DNA]</scope>
    <source>
        <strain evidence="2 3">UAMH 7357</strain>
    </source>
</reference>
<name>A0A2J6QGU6_9HELO</name>
<dbReference type="OrthoDB" id="2687452at2759"/>
<dbReference type="AlphaFoldDB" id="A0A2J6QGU6"/>
<evidence type="ECO:0000313" key="3">
    <source>
        <dbReference type="Proteomes" id="UP000235672"/>
    </source>
</evidence>